<name>A0A062Y1P9_9BACT</name>
<dbReference type="PROSITE" id="PS51201">
    <property type="entry name" value="RCK_N"/>
    <property type="match status" value="1"/>
</dbReference>
<dbReference type="Pfam" id="PF02254">
    <property type="entry name" value="TrkA_N"/>
    <property type="match status" value="1"/>
</dbReference>
<dbReference type="InterPro" id="IPR006037">
    <property type="entry name" value="RCK_C"/>
</dbReference>
<evidence type="ECO:0008006" key="5">
    <source>
        <dbReference type="Google" id="ProtNLM"/>
    </source>
</evidence>
<protein>
    <recommendedName>
        <fullName evidence="5">TrkA family potassium uptake protein</fullName>
    </recommendedName>
</protein>
<comment type="caution">
    <text evidence="3">The sequence shown here is derived from an EMBL/GenBank/DDBJ whole genome shotgun (WGS) entry which is preliminary data.</text>
</comment>
<accession>A0A062Y1P9</accession>
<evidence type="ECO:0000313" key="3">
    <source>
        <dbReference type="EMBL" id="KDA54311.1"/>
    </source>
</evidence>
<dbReference type="STRING" id="1312852.EG19_11365"/>
<dbReference type="OrthoDB" id="9776294at2"/>
<proteinExistence type="predicted"/>
<dbReference type="SUPFAM" id="SSF116726">
    <property type="entry name" value="TrkA C-terminal domain-like"/>
    <property type="match status" value="1"/>
</dbReference>
<dbReference type="Gene3D" id="3.40.50.720">
    <property type="entry name" value="NAD(P)-binding Rossmann-like Domain"/>
    <property type="match status" value="1"/>
</dbReference>
<dbReference type="PANTHER" id="PTHR43833">
    <property type="entry name" value="POTASSIUM CHANNEL PROTEIN 2-RELATED-RELATED"/>
    <property type="match status" value="1"/>
</dbReference>
<dbReference type="GO" id="GO:0008324">
    <property type="term" value="F:monoatomic cation transmembrane transporter activity"/>
    <property type="evidence" value="ECO:0007669"/>
    <property type="project" value="InterPro"/>
</dbReference>
<reference evidence="3 4" key="1">
    <citation type="submission" date="2014-04" db="EMBL/GenBank/DDBJ databases">
        <title>The Genome Sequence of Thermoanaerobaculum aquaticum MP-01, The First Cultivated Group 23 Acidobacterium.</title>
        <authorList>
            <person name="Stamps B.W."/>
            <person name="Losey N.A."/>
            <person name="Lawson P.A."/>
            <person name="Stevenson B.S."/>
        </authorList>
    </citation>
    <scope>NUCLEOTIDE SEQUENCE [LARGE SCALE GENOMIC DNA]</scope>
    <source>
        <strain evidence="3 4">MP-01</strain>
    </source>
</reference>
<dbReference type="Proteomes" id="UP000027284">
    <property type="component" value="Unassembled WGS sequence"/>
</dbReference>
<gene>
    <name evidence="3" type="ORF">EG19_11365</name>
</gene>
<dbReference type="AlphaFoldDB" id="A0A062Y1P9"/>
<dbReference type="InterPro" id="IPR036721">
    <property type="entry name" value="RCK_C_sf"/>
</dbReference>
<sequence length="217" mass="23862">MSRFAVIGLGRFGATLASRLYELGHEVLGVDSSEELVQAFRDRMSEVAVVDARDKAQLRALGLKDFDTVIISVGEHLEASTLAALYCKELGVRVIARAVNEDHGKILEALGVDEVIYPERDMALRLAERLSSKNLLDFVSLGPEFSIVEVAAPASFIGRSLAELDIRRRFGVHVIAVRDVLTENVTPAPPPDAKIRDSDVLVVLGGREELERFQRVK</sequence>
<feature type="domain" description="RCK C-terminal" evidence="2">
    <location>
        <begin position="133"/>
        <end position="217"/>
    </location>
</feature>
<dbReference type="PROSITE" id="PS51202">
    <property type="entry name" value="RCK_C"/>
    <property type="match status" value="1"/>
</dbReference>
<keyword evidence="4" id="KW-1185">Reference proteome</keyword>
<evidence type="ECO:0000313" key="4">
    <source>
        <dbReference type="Proteomes" id="UP000027284"/>
    </source>
</evidence>
<dbReference type="SUPFAM" id="SSF51735">
    <property type="entry name" value="NAD(P)-binding Rossmann-fold domains"/>
    <property type="match status" value="1"/>
</dbReference>
<dbReference type="Gene3D" id="3.30.70.1450">
    <property type="entry name" value="Regulator of K+ conductance, C-terminal domain"/>
    <property type="match status" value="1"/>
</dbReference>
<evidence type="ECO:0000259" key="2">
    <source>
        <dbReference type="PROSITE" id="PS51202"/>
    </source>
</evidence>
<dbReference type="InterPro" id="IPR036291">
    <property type="entry name" value="NAD(P)-bd_dom_sf"/>
</dbReference>
<dbReference type="GO" id="GO:0006813">
    <property type="term" value="P:potassium ion transport"/>
    <property type="evidence" value="ECO:0007669"/>
    <property type="project" value="InterPro"/>
</dbReference>
<dbReference type="InterPro" id="IPR050721">
    <property type="entry name" value="Trk_Ktr_HKT_K-transport"/>
</dbReference>
<feature type="domain" description="RCK N-terminal" evidence="1">
    <location>
        <begin position="1"/>
        <end position="116"/>
    </location>
</feature>
<dbReference type="PANTHER" id="PTHR43833:SF7">
    <property type="entry name" value="KTR SYSTEM POTASSIUM UPTAKE PROTEIN C"/>
    <property type="match status" value="1"/>
</dbReference>
<dbReference type="Pfam" id="PF02080">
    <property type="entry name" value="TrkA_C"/>
    <property type="match status" value="1"/>
</dbReference>
<evidence type="ECO:0000259" key="1">
    <source>
        <dbReference type="PROSITE" id="PS51201"/>
    </source>
</evidence>
<dbReference type="RefSeq" id="WP_038047525.1">
    <property type="nucleotide sequence ID" value="NZ_JMFG01000008.1"/>
</dbReference>
<dbReference type="EMBL" id="JMFG01000008">
    <property type="protein sequence ID" value="KDA54311.1"/>
    <property type="molecule type" value="Genomic_DNA"/>
</dbReference>
<dbReference type="InterPro" id="IPR003148">
    <property type="entry name" value="RCK_N"/>
</dbReference>
<organism evidence="3 4">
    <name type="scientific">Thermoanaerobaculum aquaticum</name>
    <dbReference type="NCBI Taxonomy" id="1312852"/>
    <lineage>
        <taxon>Bacteria</taxon>
        <taxon>Pseudomonadati</taxon>
        <taxon>Acidobacteriota</taxon>
        <taxon>Thermoanaerobaculia</taxon>
        <taxon>Thermoanaerobaculales</taxon>
        <taxon>Thermoanaerobaculaceae</taxon>
        <taxon>Thermoanaerobaculum</taxon>
    </lineage>
</organism>